<organism evidence="1">
    <name type="scientific">Tetraselmis sp. GSL018</name>
    <dbReference type="NCBI Taxonomy" id="582737"/>
    <lineage>
        <taxon>Eukaryota</taxon>
        <taxon>Viridiplantae</taxon>
        <taxon>Chlorophyta</taxon>
        <taxon>core chlorophytes</taxon>
        <taxon>Chlorodendrophyceae</taxon>
        <taxon>Chlorodendrales</taxon>
        <taxon>Chlorodendraceae</taxon>
        <taxon>Tetraselmis</taxon>
    </lineage>
</organism>
<accession>A0A061QPK4</accession>
<evidence type="ECO:0000313" key="1">
    <source>
        <dbReference type="EMBL" id="JAC60395.1"/>
    </source>
</evidence>
<sequence length="98" mass="10615">FARDSASSVRYAPVLSMFNILPRGSGTFLSLCVSLSLSGLEAFRKQYLCSKACSFLTLCACFSVTASPLSARTFFSEVTDTQERDGLVSLCHYPTSPP</sequence>
<feature type="non-terminal residue" evidence="1">
    <location>
        <position position="1"/>
    </location>
</feature>
<dbReference type="AlphaFoldDB" id="A0A061QPK4"/>
<name>A0A061QPK4_9CHLO</name>
<reference evidence="1" key="1">
    <citation type="submission" date="2014-05" db="EMBL/GenBank/DDBJ databases">
        <title>The transcriptome of the halophilic microalga Tetraselmis sp. GSL018 isolated from the Great Salt Lake, Utah.</title>
        <authorList>
            <person name="Jinkerson R.E."/>
            <person name="D'Adamo S."/>
            <person name="Posewitz M.C."/>
        </authorList>
    </citation>
    <scope>NUCLEOTIDE SEQUENCE</scope>
    <source>
        <strain evidence="1">GSL018</strain>
    </source>
</reference>
<dbReference type="EMBL" id="GBEZ01026853">
    <property type="protein sequence ID" value="JAC60395.1"/>
    <property type="molecule type" value="Transcribed_RNA"/>
</dbReference>
<feature type="non-terminal residue" evidence="1">
    <location>
        <position position="98"/>
    </location>
</feature>
<proteinExistence type="predicted"/>
<protein>
    <submittedName>
        <fullName evidence="1">Uncharacterized protein</fullName>
    </submittedName>
</protein>
<gene>
    <name evidence="1" type="ORF">TSPGSL018_29071</name>
</gene>